<feature type="region of interest" description="Disordered" evidence="1">
    <location>
        <begin position="182"/>
        <end position="206"/>
    </location>
</feature>
<dbReference type="EMBL" id="CAAKMV010000146">
    <property type="protein sequence ID" value="VIO60675.1"/>
    <property type="molecule type" value="Genomic_DNA"/>
</dbReference>
<feature type="region of interest" description="Disordered" evidence="1">
    <location>
        <begin position="330"/>
        <end position="385"/>
    </location>
</feature>
<gene>
    <name evidence="2" type="ORF">FUG_LOCUS407454</name>
</gene>
<feature type="region of interest" description="Disordered" evidence="1">
    <location>
        <begin position="1"/>
        <end position="74"/>
    </location>
</feature>
<feature type="compositionally biased region" description="Polar residues" evidence="1">
    <location>
        <begin position="330"/>
        <end position="348"/>
    </location>
</feature>
<reference evidence="2" key="1">
    <citation type="submission" date="2019-04" db="EMBL/GenBank/DDBJ databases">
        <authorList>
            <person name="Melise S."/>
            <person name="Noan J."/>
            <person name="Okalmin O."/>
        </authorList>
    </citation>
    <scope>NUCLEOTIDE SEQUENCE</scope>
    <source>
        <strain evidence="2">FN9</strain>
    </source>
</reference>
<accession>A0A4E9DY00</accession>
<dbReference type="AlphaFoldDB" id="A0A4E9DY00"/>
<proteinExistence type="predicted"/>
<sequence length="385" mass="41120">MAGSNYANTGSLNDARELQKMFKGQSSDSSSGKNRGRSKGGNSLPMKRQETFSHSRRGPPPTSSQTNVPPPSARYYTATLLSDPLKRAPGPILGSSTLAFLSRQDPAPQAPAALAQTKVLQTVQNTDLRIAAKPSVAANQVINPIVSAVAAAEVSTTTTVETKVLNKEEETKKSIAGTFFSLMSGDSDEHSDEESPTSKVQDETVNKSSAAIVSKYSSDEILKLRANAEKVMVPSNVIVRRTGNERKAPLAVALSQAAVHLARMKKDLEGNASSFGTGLQVTNNTAPSDFQAVRPQATVTQPSINTVETSDVSPERNLRPVVKLPQIAGVQQQHQVKTELSSENTNNMRLRPDAPGFVPKTTLKSVDSSKTRKPTKGLGSSMWAK</sequence>
<feature type="compositionally biased region" description="Polar residues" evidence="1">
    <location>
        <begin position="1"/>
        <end position="12"/>
    </location>
</feature>
<name>A0A4E9DY00_GIBZA</name>
<feature type="compositionally biased region" description="Pro residues" evidence="1">
    <location>
        <begin position="58"/>
        <end position="72"/>
    </location>
</feature>
<protein>
    <submittedName>
        <fullName evidence="2">Uncharacterized protein</fullName>
    </submittedName>
</protein>
<evidence type="ECO:0000313" key="2">
    <source>
        <dbReference type="EMBL" id="VIO60675.1"/>
    </source>
</evidence>
<evidence type="ECO:0000256" key="1">
    <source>
        <dbReference type="SAM" id="MobiDB-lite"/>
    </source>
</evidence>
<organism evidence="2">
    <name type="scientific">Gibberella zeae</name>
    <name type="common">Wheat head blight fungus</name>
    <name type="synonym">Fusarium graminearum</name>
    <dbReference type="NCBI Taxonomy" id="5518"/>
    <lineage>
        <taxon>Eukaryota</taxon>
        <taxon>Fungi</taxon>
        <taxon>Dikarya</taxon>
        <taxon>Ascomycota</taxon>
        <taxon>Pezizomycotina</taxon>
        <taxon>Sordariomycetes</taxon>
        <taxon>Hypocreomycetidae</taxon>
        <taxon>Hypocreales</taxon>
        <taxon>Nectriaceae</taxon>
        <taxon>Fusarium</taxon>
    </lineage>
</organism>